<reference evidence="6" key="1">
    <citation type="journal article" date="2024" name="Toxins">
        <title>Genome Sequence Analysis of Native Xenorhabdus Strains Isolated from Entomopathogenic Nematodes in Argentina.</title>
        <authorList>
            <person name="Palma L."/>
            <person name="Frizzo L."/>
            <person name="Kaiser S."/>
            <person name="Berry C."/>
            <person name="Caballero P."/>
            <person name="Bode H.B."/>
            <person name="Del Valle E.E."/>
        </authorList>
    </citation>
    <scope>NUCLEOTIDE SEQUENCE [LARGE SCALE GENOMIC DNA]</scope>
    <source>
        <strain evidence="6">Reich</strain>
    </source>
</reference>
<dbReference type="GO" id="GO:0004519">
    <property type="term" value="F:endonuclease activity"/>
    <property type="evidence" value="ECO:0007669"/>
    <property type="project" value="UniProtKB-KW"/>
</dbReference>
<dbReference type="EMBL" id="VCDP01000061">
    <property type="protein sequence ID" value="MDX8000481.1"/>
    <property type="molecule type" value="Genomic_DNA"/>
</dbReference>
<keyword evidence="2" id="KW-0680">Restriction system</keyword>
<protein>
    <submittedName>
        <fullName evidence="5">Restriction endonuclease subunit S</fullName>
    </submittedName>
</protein>
<evidence type="ECO:0000256" key="1">
    <source>
        <dbReference type="ARBA" id="ARBA00010923"/>
    </source>
</evidence>
<proteinExistence type="inferred from homology"/>
<evidence type="ECO:0000256" key="3">
    <source>
        <dbReference type="ARBA" id="ARBA00023125"/>
    </source>
</evidence>
<keyword evidence="5" id="KW-0378">Hydrolase</keyword>
<keyword evidence="5" id="KW-0540">Nuclease</keyword>
<dbReference type="InterPro" id="IPR000055">
    <property type="entry name" value="Restrct_endonuc_typeI_TRD"/>
</dbReference>
<gene>
    <name evidence="5" type="ORF">FE394_15065</name>
</gene>
<feature type="domain" description="Type I restriction modification DNA specificity" evidence="4">
    <location>
        <begin position="55"/>
        <end position="201"/>
    </location>
</feature>
<feature type="domain" description="Type I restriction modification DNA specificity" evidence="4">
    <location>
        <begin position="253"/>
        <end position="421"/>
    </location>
</feature>
<evidence type="ECO:0000259" key="4">
    <source>
        <dbReference type="Pfam" id="PF01420"/>
    </source>
</evidence>
<dbReference type="Pfam" id="PF01420">
    <property type="entry name" value="Methylase_S"/>
    <property type="match status" value="2"/>
</dbReference>
<accession>A0ABU4SP92</accession>
<comment type="similarity">
    <text evidence="1">Belongs to the type-I restriction system S methylase family.</text>
</comment>
<evidence type="ECO:0000313" key="6">
    <source>
        <dbReference type="Proteomes" id="UP001271640"/>
    </source>
</evidence>
<evidence type="ECO:0000256" key="2">
    <source>
        <dbReference type="ARBA" id="ARBA00022747"/>
    </source>
</evidence>
<dbReference type="PANTHER" id="PTHR43140">
    <property type="entry name" value="TYPE-1 RESTRICTION ENZYME ECOKI SPECIFICITY PROTEIN"/>
    <property type="match status" value="1"/>
</dbReference>
<dbReference type="InterPro" id="IPR044946">
    <property type="entry name" value="Restrct_endonuc_typeI_TRD_sf"/>
</dbReference>
<dbReference type="PANTHER" id="PTHR43140:SF1">
    <property type="entry name" value="TYPE I RESTRICTION ENZYME ECOKI SPECIFICITY SUBUNIT"/>
    <property type="match status" value="1"/>
</dbReference>
<organism evidence="5 6">
    <name type="scientific">Xenorhabdus littoralis</name>
    <dbReference type="NCBI Taxonomy" id="2582835"/>
    <lineage>
        <taxon>Bacteria</taxon>
        <taxon>Pseudomonadati</taxon>
        <taxon>Pseudomonadota</taxon>
        <taxon>Gammaproteobacteria</taxon>
        <taxon>Enterobacterales</taxon>
        <taxon>Morganellaceae</taxon>
        <taxon>Xenorhabdus</taxon>
    </lineage>
</organism>
<dbReference type="RefSeq" id="WP_319927188.1">
    <property type="nucleotide sequence ID" value="NZ_VCDP01000061.1"/>
</dbReference>
<name>A0ABU4SP92_9GAMM</name>
<evidence type="ECO:0000313" key="5">
    <source>
        <dbReference type="EMBL" id="MDX8000481.1"/>
    </source>
</evidence>
<dbReference type="Gene3D" id="3.90.220.20">
    <property type="entry name" value="DNA methylase specificity domains"/>
    <property type="match status" value="2"/>
</dbReference>
<comment type="caution">
    <text evidence="5">The sequence shown here is derived from an EMBL/GenBank/DDBJ whole genome shotgun (WGS) entry which is preliminary data.</text>
</comment>
<sequence>MSKYQAYPEYKDSGVEWLGYVPSHWKLTQVKYGYNITLGKMLQKSPKSSVDILRPYLKAQNIQPNGINLSKVDQMWFSPEECKNLLLLPGDVLVSEGGDVGRSVLWNNEIAECYIQNAINRVRTVNDNSTKFFNYWITYLKASDYINVLCNKATIAHYTAEKLKASPLLLPMVNEQEQIADFLDHETAKIDTLIEKQQQQLIKLLKEKRQAVISHAVTKGLNLDVPMKDSGVEWLGNVPTHWNITRIGFHTLKIGSGKTPKGGAEIYQEDGVLFLRSQNIYDDGLRIGKSESVFISENIHEEMKGTKVYGGDILLNITGGSIGRSCLVPKNFIETNVNQHVCIIRMPKSLSEYVSLVMKSVSIKEQIVSIQTGGNREGLNFEQISKFVFCLPSEKERISLIKYIHFVLKKFDSLESKANEVIRLMQERRTALISAAVTGKIDVRHWQAPVTHQASNHSAYQSHLCRHDLSKVS</sequence>
<dbReference type="Proteomes" id="UP001271640">
    <property type="component" value="Unassembled WGS sequence"/>
</dbReference>
<keyword evidence="5" id="KW-0255">Endonuclease</keyword>
<dbReference type="CDD" id="cd17256">
    <property type="entry name" value="RMtype1_S_EcoJA65PI-TRD1-CR1_like"/>
    <property type="match status" value="1"/>
</dbReference>
<keyword evidence="6" id="KW-1185">Reference proteome</keyword>
<dbReference type="InterPro" id="IPR051212">
    <property type="entry name" value="Type-I_RE_S_subunit"/>
</dbReference>
<dbReference type="SUPFAM" id="SSF116734">
    <property type="entry name" value="DNA methylase specificity domain"/>
    <property type="match status" value="2"/>
</dbReference>
<keyword evidence="3" id="KW-0238">DNA-binding</keyword>
<dbReference type="Gene3D" id="1.10.287.1120">
    <property type="entry name" value="Bipartite methylase S protein"/>
    <property type="match status" value="1"/>
</dbReference>